<evidence type="ECO:0000313" key="2">
    <source>
        <dbReference type="Proteomes" id="UP000472521"/>
    </source>
</evidence>
<organism evidence="1 2">
    <name type="scientific">Clostridium botulinum</name>
    <dbReference type="NCBI Taxonomy" id="1491"/>
    <lineage>
        <taxon>Bacteria</taxon>
        <taxon>Bacillati</taxon>
        <taxon>Bacillota</taxon>
        <taxon>Clostridia</taxon>
        <taxon>Eubacteriales</taxon>
        <taxon>Clostridiaceae</taxon>
        <taxon>Clostridium</taxon>
    </lineage>
</organism>
<proteinExistence type="predicted"/>
<gene>
    <name evidence="1" type="ORF">FCV25_18205</name>
</gene>
<dbReference type="AlphaFoldDB" id="A0A6B4UD09"/>
<accession>A0A6B4UD09</accession>
<sequence length="237" mass="28412">MQRHRRKKSLNENLNYNLLIEYEKLFHYEDLLIRKLDQLKLNYDTKISSSKIFGIISVFIAVLGYTNEVIGIKMIKSINNYKEILYCIILLIPSILSMSYLLKFKKVMKSFKIDFLKEEHSQQKIFLKFIIKKAEMLYRDVEVPSNNNLEYQKLLIKYCLDNKIKIIFDKSDLQYYIDDYLKSFNKDMDRDISIFLSEIILSRCLINKNIKGTIYNDEFQYSINETNMYEFIIALSL</sequence>
<dbReference type="EMBL" id="SWND01000017">
    <property type="protein sequence ID" value="NFF03631.1"/>
    <property type="molecule type" value="Genomic_DNA"/>
</dbReference>
<name>A0A6B4UD09_CLOBO</name>
<dbReference type="Proteomes" id="UP000472521">
    <property type="component" value="Unassembled WGS sequence"/>
</dbReference>
<reference evidence="1 2" key="1">
    <citation type="submission" date="2019-04" db="EMBL/GenBank/DDBJ databases">
        <title>Genome sequencing of Clostridium botulinum Groups I-IV and Clostridium butyricum.</title>
        <authorList>
            <person name="Brunt J."/>
            <person name="Van Vliet A.H.M."/>
            <person name="Stringer S.C."/>
            <person name="Carter A.T."/>
            <person name="Peck M.W."/>
        </authorList>
    </citation>
    <scope>NUCLEOTIDE SEQUENCE [LARGE SCALE GENOMIC DNA]</scope>
    <source>
        <strain evidence="1 2">IFR 18/054</strain>
    </source>
</reference>
<protein>
    <submittedName>
        <fullName evidence="1">Uncharacterized protein</fullName>
    </submittedName>
</protein>
<evidence type="ECO:0000313" key="1">
    <source>
        <dbReference type="EMBL" id="NFF03631.1"/>
    </source>
</evidence>
<comment type="caution">
    <text evidence="1">The sequence shown here is derived from an EMBL/GenBank/DDBJ whole genome shotgun (WGS) entry which is preliminary data.</text>
</comment>